<evidence type="ECO:0000313" key="2">
    <source>
        <dbReference type="Proteomes" id="UP001497512"/>
    </source>
</evidence>
<evidence type="ECO:0000313" key="1">
    <source>
        <dbReference type="EMBL" id="CAK9236814.1"/>
    </source>
</evidence>
<proteinExistence type="predicted"/>
<dbReference type="Proteomes" id="UP001497512">
    <property type="component" value="Chromosome 9"/>
</dbReference>
<protein>
    <submittedName>
        <fullName evidence="1">Uncharacterized protein</fullName>
    </submittedName>
</protein>
<keyword evidence="2" id="KW-1185">Reference proteome</keyword>
<reference evidence="1" key="1">
    <citation type="submission" date="2024-02" db="EMBL/GenBank/DDBJ databases">
        <authorList>
            <consortium name="ELIXIR-Norway"/>
            <consortium name="Elixir Norway"/>
        </authorList>
    </citation>
    <scope>NUCLEOTIDE SEQUENCE</scope>
</reference>
<organism evidence="1 2">
    <name type="scientific">Sphagnum troendelagicum</name>
    <dbReference type="NCBI Taxonomy" id="128251"/>
    <lineage>
        <taxon>Eukaryota</taxon>
        <taxon>Viridiplantae</taxon>
        <taxon>Streptophyta</taxon>
        <taxon>Embryophyta</taxon>
        <taxon>Bryophyta</taxon>
        <taxon>Sphagnophytina</taxon>
        <taxon>Sphagnopsida</taxon>
        <taxon>Sphagnales</taxon>
        <taxon>Sphagnaceae</taxon>
        <taxon>Sphagnum</taxon>
    </lineage>
</organism>
<accession>A0ABP0V2Z1</accession>
<name>A0ABP0V2Z1_9BRYO</name>
<sequence length="113" mass="13344">MRSVWYEAIEVNPWRGQLNDQVSQVCPCCSGQVRETMVRGAWECELAEVSWDFATNILHRLVVGTIQPGLWRRLITQQMANFEEKISPRFQKVYSYFVTRVRHLDLRLLSIEE</sequence>
<dbReference type="EMBL" id="OZ019901">
    <property type="protein sequence ID" value="CAK9236814.1"/>
    <property type="molecule type" value="Genomic_DNA"/>
</dbReference>
<gene>
    <name evidence="1" type="ORF">CSSPTR1EN2_LOCUS23214</name>
</gene>